<keyword evidence="2" id="KW-1185">Reference proteome</keyword>
<name>A0A5B7HPA7_PORTR</name>
<proteinExistence type="predicted"/>
<accession>A0A5B7HPA7</accession>
<sequence>MLSVQSAGRYGSIDCHWINIARIFTVLGLLLLVYACHVGPHSSSITSTSTMPSAAGEGLGLAFFSCQPAHVSRWCSASWLVLLTVLTAAINPDACCCCGGS</sequence>
<evidence type="ECO:0000313" key="2">
    <source>
        <dbReference type="Proteomes" id="UP000324222"/>
    </source>
</evidence>
<evidence type="ECO:0000313" key="1">
    <source>
        <dbReference type="EMBL" id="MPC71776.1"/>
    </source>
</evidence>
<comment type="caution">
    <text evidence="1">The sequence shown here is derived from an EMBL/GenBank/DDBJ whole genome shotgun (WGS) entry which is preliminary data.</text>
</comment>
<dbReference type="Proteomes" id="UP000324222">
    <property type="component" value="Unassembled WGS sequence"/>
</dbReference>
<dbReference type="EMBL" id="VSRR010033549">
    <property type="protein sequence ID" value="MPC71776.1"/>
    <property type="molecule type" value="Genomic_DNA"/>
</dbReference>
<dbReference type="AlphaFoldDB" id="A0A5B7HPA7"/>
<gene>
    <name evidence="1" type="ORF">E2C01_066065</name>
</gene>
<protein>
    <submittedName>
        <fullName evidence="1">Uncharacterized protein</fullName>
    </submittedName>
</protein>
<organism evidence="1 2">
    <name type="scientific">Portunus trituberculatus</name>
    <name type="common">Swimming crab</name>
    <name type="synonym">Neptunus trituberculatus</name>
    <dbReference type="NCBI Taxonomy" id="210409"/>
    <lineage>
        <taxon>Eukaryota</taxon>
        <taxon>Metazoa</taxon>
        <taxon>Ecdysozoa</taxon>
        <taxon>Arthropoda</taxon>
        <taxon>Crustacea</taxon>
        <taxon>Multicrustacea</taxon>
        <taxon>Malacostraca</taxon>
        <taxon>Eumalacostraca</taxon>
        <taxon>Eucarida</taxon>
        <taxon>Decapoda</taxon>
        <taxon>Pleocyemata</taxon>
        <taxon>Brachyura</taxon>
        <taxon>Eubrachyura</taxon>
        <taxon>Portunoidea</taxon>
        <taxon>Portunidae</taxon>
        <taxon>Portuninae</taxon>
        <taxon>Portunus</taxon>
    </lineage>
</organism>
<reference evidence="1 2" key="1">
    <citation type="submission" date="2019-05" db="EMBL/GenBank/DDBJ databases">
        <title>Another draft genome of Portunus trituberculatus and its Hox gene families provides insights of decapod evolution.</title>
        <authorList>
            <person name="Jeong J.-H."/>
            <person name="Song I."/>
            <person name="Kim S."/>
            <person name="Choi T."/>
            <person name="Kim D."/>
            <person name="Ryu S."/>
            <person name="Kim W."/>
        </authorList>
    </citation>
    <scope>NUCLEOTIDE SEQUENCE [LARGE SCALE GENOMIC DNA]</scope>
    <source>
        <tissue evidence="1">Muscle</tissue>
    </source>
</reference>